<dbReference type="InterPro" id="IPR013320">
    <property type="entry name" value="ConA-like_dom_sf"/>
</dbReference>
<keyword evidence="3" id="KW-0732">Signal</keyword>
<keyword evidence="4 6" id="KW-1133">Transmembrane helix</keyword>
<dbReference type="Gene3D" id="2.60.120.200">
    <property type="match status" value="1"/>
</dbReference>
<evidence type="ECO:0000313" key="9">
    <source>
        <dbReference type="WBParaSite" id="PSAMB.scaffold15310size1616.g36453.t1"/>
    </source>
</evidence>
<keyword evidence="8" id="KW-1185">Reference proteome</keyword>
<dbReference type="PANTHER" id="PTHR12223">
    <property type="entry name" value="VESICULAR MANNOSE-BINDING LECTIN"/>
    <property type="match status" value="1"/>
</dbReference>
<evidence type="ECO:0000313" key="8">
    <source>
        <dbReference type="Proteomes" id="UP000887566"/>
    </source>
</evidence>
<proteinExistence type="predicted"/>
<sequence>VWSDIRGQGVWEKCFSVGGVRLPTGYYIGMSAATGDLHDAHEVVSVRLFEQEYARAEKEGEVEHHLIEPMSEFSAAPRDHVTDPKPSKLGWFGTIVLVIVAIVVIAGALGFGLVFLQKRQEMGRKRFY</sequence>
<dbReference type="PANTHER" id="PTHR12223:SF45">
    <property type="entry name" value="RE50040P"/>
    <property type="match status" value="1"/>
</dbReference>
<dbReference type="GO" id="GO:0005537">
    <property type="term" value="F:D-mannose binding"/>
    <property type="evidence" value="ECO:0007669"/>
    <property type="project" value="TreeGrafter"/>
</dbReference>
<evidence type="ECO:0000259" key="7">
    <source>
        <dbReference type="PROSITE" id="PS51328"/>
    </source>
</evidence>
<dbReference type="PROSITE" id="PS51328">
    <property type="entry name" value="L_LECTIN_LIKE"/>
    <property type="match status" value="1"/>
</dbReference>
<dbReference type="InterPro" id="IPR005052">
    <property type="entry name" value="Lectin_leg"/>
</dbReference>
<protein>
    <submittedName>
        <fullName evidence="9">L-type lectin-like domain-containing protein</fullName>
    </submittedName>
</protein>
<dbReference type="GO" id="GO:0006888">
    <property type="term" value="P:endoplasmic reticulum to Golgi vesicle-mediated transport"/>
    <property type="evidence" value="ECO:0007669"/>
    <property type="project" value="TreeGrafter"/>
</dbReference>
<dbReference type="Pfam" id="PF03388">
    <property type="entry name" value="Lectin_leg-like"/>
    <property type="match status" value="1"/>
</dbReference>
<dbReference type="AlphaFoldDB" id="A0A914V4I8"/>
<keyword evidence="5 6" id="KW-0472">Membrane</keyword>
<evidence type="ECO:0000256" key="4">
    <source>
        <dbReference type="ARBA" id="ARBA00022989"/>
    </source>
</evidence>
<reference evidence="9" key="1">
    <citation type="submission" date="2022-11" db="UniProtKB">
        <authorList>
            <consortium name="WormBaseParasite"/>
        </authorList>
    </citation>
    <scope>IDENTIFICATION</scope>
</reference>
<dbReference type="GO" id="GO:0005789">
    <property type="term" value="C:endoplasmic reticulum membrane"/>
    <property type="evidence" value="ECO:0007669"/>
    <property type="project" value="TreeGrafter"/>
</dbReference>
<dbReference type="Proteomes" id="UP000887566">
    <property type="component" value="Unplaced"/>
</dbReference>
<dbReference type="GO" id="GO:0030134">
    <property type="term" value="C:COPII-coated ER to Golgi transport vesicle"/>
    <property type="evidence" value="ECO:0007669"/>
    <property type="project" value="TreeGrafter"/>
</dbReference>
<evidence type="ECO:0000256" key="5">
    <source>
        <dbReference type="ARBA" id="ARBA00023136"/>
    </source>
</evidence>
<evidence type="ECO:0000256" key="2">
    <source>
        <dbReference type="ARBA" id="ARBA00022692"/>
    </source>
</evidence>
<evidence type="ECO:0000256" key="6">
    <source>
        <dbReference type="SAM" id="Phobius"/>
    </source>
</evidence>
<evidence type="ECO:0000256" key="3">
    <source>
        <dbReference type="ARBA" id="ARBA00022729"/>
    </source>
</evidence>
<comment type="subcellular location">
    <subcellularLocation>
        <location evidence="1">Membrane</location>
        <topology evidence="1">Single-pass type I membrane protein</topology>
    </subcellularLocation>
</comment>
<name>A0A914V4I8_9BILA</name>
<feature type="domain" description="L-type lectin-like" evidence="7">
    <location>
        <begin position="1"/>
        <end position="51"/>
    </location>
</feature>
<evidence type="ECO:0000256" key="1">
    <source>
        <dbReference type="ARBA" id="ARBA00004479"/>
    </source>
</evidence>
<accession>A0A914V4I8</accession>
<dbReference type="InterPro" id="IPR051136">
    <property type="entry name" value="Intracellular_Lectin-GPT"/>
</dbReference>
<feature type="transmembrane region" description="Helical" evidence="6">
    <location>
        <begin position="91"/>
        <end position="116"/>
    </location>
</feature>
<dbReference type="SUPFAM" id="SSF49899">
    <property type="entry name" value="Concanavalin A-like lectins/glucanases"/>
    <property type="match status" value="1"/>
</dbReference>
<dbReference type="GO" id="GO:0000139">
    <property type="term" value="C:Golgi membrane"/>
    <property type="evidence" value="ECO:0007669"/>
    <property type="project" value="TreeGrafter"/>
</dbReference>
<dbReference type="WBParaSite" id="PSAMB.scaffold15310size1616.g36453.t1">
    <property type="protein sequence ID" value="PSAMB.scaffold15310size1616.g36453.t1"/>
    <property type="gene ID" value="PSAMB.scaffold15310size1616.g36453"/>
</dbReference>
<keyword evidence="2 6" id="KW-0812">Transmembrane</keyword>
<organism evidence="8 9">
    <name type="scientific">Plectus sambesii</name>
    <dbReference type="NCBI Taxonomy" id="2011161"/>
    <lineage>
        <taxon>Eukaryota</taxon>
        <taxon>Metazoa</taxon>
        <taxon>Ecdysozoa</taxon>
        <taxon>Nematoda</taxon>
        <taxon>Chromadorea</taxon>
        <taxon>Plectida</taxon>
        <taxon>Plectina</taxon>
        <taxon>Plectoidea</taxon>
        <taxon>Plectidae</taxon>
        <taxon>Plectus</taxon>
    </lineage>
</organism>
<dbReference type="GO" id="GO:0005793">
    <property type="term" value="C:endoplasmic reticulum-Golgi intermediate compartment"/>
    <property type="evidence" value="ECO:0007669"/>
    <property type="project" value="TreeGrafter"/>
</dbReference>